<accession>A0A9Q9CJ99</accession>
<reference evidence="2" key="1">
    <citation type="submission" date="2021-03" db="EMBL/GenBank/DDBJ databases">
        <title>Comparative Genomics and Metabolomics in the genus Turicibacter.</title>
        <authorList>
            <person name="Maki J."/>
            <person name="Looft T."/>
        </authorList>
    </citation>
    <scope>NUCLEOTIDE SEQUENCE</scope>
    <source>
        <strain evidence="2">ISU324</strain>
    </source>
</reference>
<dbReference type="EMBL" id="CP071250">
    <property type="protein sequence ID" value="UUF09573.1"/>
    <property type="molecule type" value="Genomic_DNA"/>
</dbReference>
<evidence type="ECO:0000313" key="3">
    <source>
        <dbReference type="Proteomes" id="UP001058072"/>
    </source>
</evidence>
<keyword evidence="1" id="KW-0472">Membrane</keyword>
<evidence type="ECO:0000256" key="1">
    <source>
        <dbReference type="SAM" id="Phobius"/>
    </source>
</evidence>
<sequence>MNVRQALLIGILGLVGGVLLYQEYYRKKALKDYEILASDGLDEEKVIEINGIKQWLSIRGQHVNHPIILFVHGGPGSPMTPMIYKYQKYLEDEYTIVNWEQRNTGRTYFLNKAKETEIQNQLCIEQERKKIKLFTR</sequence>
<dbReference type="AlphaFoldDB" id="A0A9Q9CJ99"/>
<keyword evidence="1" id="KW-0812">Transmembrane</keyword>
<feature type="transmembrane region" description="Helical" evidence="1">
    <location>
        <begin position="6"/>
        <end position="24"/>
    </location>
</feature>
<dbReference type="InterPro" id="IPR029058">
    <property type="entry name" value="AB_hydrolase_fold"/>
</dbReference>
<name>A0A9Q9CJ99_9FIRM</name>
<evidence type="ECO:0008006" key="4">
    <source>
        <dbReference type="Google" id="ProtNLM"/>
    </source>
</evidence>
<dbReference type="RefSeq" id="WP_212725082.1">
    <property type="nucleotide sequence ID" value="NZ_CP071250.1"/>
</dbReference>
<protein>
    <recommendedName>
        <fullName evidence="4">Prolyl aminopeptidase</fullName>
    </recommendedName>
</protein>
<dbReference type="Gene3D" id="3.40.50.1820">
    <property type="entry name" value="alpha/beta hydrolase"/>
    <property type="match status" value="1"/>
</dbReference>
<dbReference type="SUPFAM" id="SSF53474">
    <property type="entry name" value="alpha/beta-Hydrolases"/>
    <property type="match status" value="1"/>
</dbReference>
<dbReference type="Proteomes" id="UP001058072">
    <property type="component" value="Chromosome"/>
</dbReference>
<proteinExistence type="predicted"/>
<organism evidence="2 3">
    <name type="scientific">Turicibacter bilis</name>
    <dbReference type="NCBI Taxonomy" id="2735723"/>
    <lineage>
        <taxon>Bacteria</taxon>
        <taxon>Bacillati</taxon>
        <taxon>Bacillota</taxon>
        <taxon>Erysipelotrichia</taxon>
        <taxon>Erysipelotrichales</taxon>
        <taxon>Turicibacteraceae</taxon>
        <taxon>Turicibacter</taxon>
    </lineage>
</organism>
<gene>
    <name evidence="2" type="ORF">J0J70_06425</name>
</gene>
<evidence type="ECO:0000313" key="2">
    <source>
        <dbReference type="EMBL" id="UUF09573.1"/>
    </source>
</evidence>
<keyword evidence="1" id="KW-1133">Transmembrane helix</keyword>